<dbReference type="Proteomes" id="UP000554482">
    <property type="component" value="Unassembled WGS sequence"/>
</dbReference>
<accession>A0A7J6XAS4</accession>
<dbReference type="AlphaFoldDB" id="A0A7J6XAS4"/>
<dbReference type="EMBL" id="JABWDY010002101">
    <property type="protein sequence ID" value="KAF5206896.1"/>
    <property type="molecule type" value="Genomic_DNA"/>
</dbReference>
<organism evidence="1 2">
    <name type="scientific">Thalictrum thalictroides</name>
    <name type="common">Rue-anemone</name>
    <name type="synonym">Anemone thalictroides</name>
    <dbReference type="NCBI Taxonomy" id="46969"/>
    <lineage>
        <taxon>Eukaryota</taxon>
        <taxon>Viridiplantae</taxon>
        <taxon>Streptophyta</taxon>
        <taxon>Embryophyta</taxon>
        <taxon>Tracheophyta</taxon>
        <taxon>Spermatophyta</taxon>
        <taxon>Magnoliopsida</taxon>
        <taxon>Ranunculales</taxon>
        <taxon>Ranunculaceae</taxon>
        <taxon>Thalictroideae</taxon>
        <taxon>Thalictrum</taxon>
    </lineage>
</organism>
<proteinExistence type="predicted"/>
<reference evidence="1 2" key="1">
    <citation type="submission" date="2020-06" db="EMBL/GenBank/DDBJ databases">
        <title>Transcriptomic and genomic resources for Thalictrum thalictroides and T. hernandezii: Facilitating candidate gene discovery in an emerging model plant lineage.</title>
        <authorList>
            <person name="Arias T."/>
            <person name="Riano-Pachon D.M."/>
            <person name="Di Stilio V.S."/>
        </authorList>
    </citation>
    <scope>NUCLEOTIDE SEQUENCE [LARGE SCALE GENOMIC DNA]</scope>
    <source>
        <strain evidence="2">cv. WT478/WT964</strain>
        <tissue evidence="1">Leaves</tissue>
    </source>
</reference>
<evidence type="ECO:0000313" key="2">
    <source>
        <dbReference type="Proteomes" id="UP000554482"/>
    </source>
</evidence>
<sequence>MILYAIYKNSNKITEEKEVSEKSVADINISPIANTQDSIIDVQPTEEDQNSVAEDQKAIEIIGKNTDKCMEYPMKFDVPTAVVPMNYPVYVEV</sequence>
<protein>
    <submittedName>
        <fullName evidence="1">Uncharacterized protein</fullName>
    </submittedName>
</protein>
<comment type="caution">
    <text evidence="1">The sequence shown here is derived from an EMBL/GenBank/DDBJ whole genome shotgun (WGS) entry which is preliminary data.</text>
</comment>
<evidence type="ECO:0000313" key="1">
    <source>
        <dbReference type="EMBL" id="KAF5206896.1"/>
    </source>
</evidence>
<gene>
    <name evidence="1" type="ORF">FRX31_003517</name>
</gene>
<keyword evidence="2" id="KW-1185">Reference proteome</keyword>
<name>A0A7J6XAS4_THATH</name>